<evidence type="ECO:0000313" key="1">
    <source>
        <dbReference type="EMBL" id="KAL0307213.1"/>
    </source>
</evidence>
<reference evidence="1" key="1">
    <citation type="submission" date="2020-06" db="EMBL/GenBank/DDBJ databases">
        <authorList>
            <person name="Li T."/>
            <person name="Hu X."/>
            <person name="Zhang T."/>
            <person name="Song X."/>
            <person name="Zhang H."/>
            <person name="Dai N."/>
            <person name="Sheng W."/>
            <person name="Hou X."/>
            <person name="Wei L."/>
        </authorList>
    </citation>
    <scope>NUCLEOTIDE SEQUENCE</scope>
    <source>
        <strain evidence="1">G02</strain>
        <tissue evidence="1">Leaf</tissue>
    </source>
</reference>
<proteinExistence type="predicted"/>
<gene>
    <name evidence="1" type="ORF">Sradi_6138600</name>
</gene>
<protein>
    <submittedName>
        <fullName evidence="1">Uncharacterized protein</fullName>
    </submittedName>
</protein>
<organism evidence="1">
    <name type="scientific">Sesamum radiatum</name>
    <name type="common">Black benniseed</name>
    <dbReference type="NCBI Taxonomy" id="300843"/>
    <lineage>
        <taxon>Eukaryota</taxon>
        <taxon>Viridiplantae</taxon>
        <taxon>Streptophyta</taxon>
        <taxon>Embryophyta</taxon>
        <taxon>Tracheophyta</taxon>
        <taxon>Spermatophyta</taxon>
        <taxon>Magnoliopsida</taxon>
        <taxon>eudicotyledons</taxon>
        <taxon>Gunneridae</taxon>
        <taxon>Pentapetalae</taxon>
        <taxon>asterids</taxon>
        <taxon>lamiids</taxon>
        <taxon>Lamiales</taxon>
        <taxon>Pedaliaceae</taxon>
        <taxon>Sesamum</taxon>
    </lineage>
</organism>
<name>A0AAW2KL85_SESRA</name>
<comment type="caution">
    <text evidence="1">The sequence shown here is derived from an EMBL/GenBank/DDBJ whole genome shotgun (WGS) entry which is preliminary data.</text>
</comment>
<accession>A0AAW2KL85</accession>
<dbReference type="EMBL" id="JACGWJ010000028">
    <property type="protein sequence ID" value="KAL0307213.1"/>
    <property type="molecule type" value="Genomic_DNA"/>
</dbReference>
<dbReference type="AlphaFoldDB" id="A0AAW2KL85"/>
<reference evidence="1" key="2">
    <citation type="journal article" date="2024" name="Plant">
        <title>Genomic evolution and insights into agronomic trait innovations of Sesamum species.</title>
        <authorList>
            <person name="Miao H."/>
            <person name="Wang L."/>
            <person name="Qu L."/>
            <person name="Liu H."/>
            <person name="Sun Y."/>
            <person name="Le M."/>
            <person name="Wang Q."/>
            <person name="Wei S."/>
            <person name="Zheng Y."/>
            <person name="Lin W."/>
            <person name="Duan Y."/>
            <person name="Cao H."/>
            <person name="Xiong S."/>
            <person name="Wang X."/>
            <person name="Wei L."/>
            <person name="Li C."/>
            <person name="Ma Q."/>
            <person name="Ju M."/>
            <person name="Zhao R."/>
            <person name="Li G."/>
            <person name="Mu C."/>
            <person name="Tian Q."/>
            <person name="Mei H."/>
            <person name="Zhang T."/>
            <person name="Gao T."/>
            <person name="Zhang H."/>
        </authorList>
    </citation>
    <scope>NUCLEOTIDE SEQUENCE</scope>
    <source>
        <strain evidence="1">G02</strain>
    </source>
</reference>
<sequence>MGRTTTFLCSTSPVDQGVISRIEKMMRNFLWKDSSQIVYTKVAWSQVCILVDENGQGIQNIHALNLALMSKHLWMIIISNLSSYVLAGSRSIALEANWFGRSMTKWKLGLAEIT</sequence>